<keyword evidence="1" id="KW-0812">Transmembrane</keyword>
<evidence type="ECO:0000313" key="2">
    <source>
        <dbReference type="EMBL" id="MVQ39404.1"/>
    </source>
</evidence>
<protein>
    <submittedName>
        <fullName evidence="2">Uncharacterized protein</fullName>
    </submittedName>
</protein>
<keyword evidence="3" id="KW-1185">Reference proteome</keyword>
<feature type="transmembrane region" description="Helical" evidence="1">
    <location>
        <begin position="154"/>
        <end position="174"/>
    </location>
</feature>
<dbReference type="NCBIfam" id="NF041644">
    <property type="entry name" value="CBO0543_fam"/>
    <property type="match status" value="1"/>
</dbReference>
<reference evidence="2 3" key="1">
    <citation type="submission" date="2019-12" db="EMBL/GenBank/DDBJ databases">
        <authorList>
            <person name="Huq M.A."/>
        </authorList>
    </citation>
    <scope>NUCLEOTIDE SEQUENCE [LARGE SCALE GENOMIC DNA]</scope>
    <source>
        <strain evidence="2 3">MAH-34</strain>
    </source>
</reference>
<evidence type="ECO:0000313" key="3">
    <source>
        <dbReference type="Proteomes" id="UP000467637"/>
    </source>
</evidence>
<evidence type="ECO:0000256" key="1">
    <source>
        <dbReference type="SAM" id="Phobius"/>
    </source>
</evidence>
<dbReference type="RefSeq" id="WP_157325469.1">
    <property type="nucleotide sequence ID" value="NZ_WSEM01000034.1"/>
</dbReference>
<dbReference type="EMBL" id="WSEM01000034">
    <property type="protein sequence ID" value="MVQ39404.1"/>
    <property type="molecule type" value="Genomic_DNA"/>
</dbReference>
<feature type="transmembrane region" description="Helical" evidence="1">
    <location>
        <begin position="35"/>
        <end position="54"/>
    </location>
</feature>
<dbReference type="InterPro" id="IPR048147">
    <property type="entry name" value="CBO0543-like"/>
</dbReference>
<sequence>MDESHTQKVKDVYHKVHEANEELFSFWKEDILFSWQWWVALGLIIIPWILWWLFRTKRSTSRLLFAGFFVLVISSWFDFFGIALGLWYYPVQVIPTIPSYLVWDFTVLTVIAMFLLQIKPKVNPLIKAGIYGGFNSFIGEPLFDWLGFYERLSWKYIYSFPIFCVIYLIAHYLSRRESFGNLTK</sequence>
<proteinExistence type="predicted"/>
<gene>
    <name evidence="2" type="ORF">GON05_32915</name>
</gene>
<dbReference type="Proteomes" id="UP000467637">
    <property type="component" value="Unassembled WGS sequence"/>
</dbReference>
<feature type="transmembrane region" description="Helical" evidence="1">
    <location>
        <begin position="63"/>
        <end position="88"/>
    </location>
</feature>
<accession>A0ABW9UJA9</accession>
<name>A0ABW9UJA9_9BACL</name>
<comment type="caution">
    <text evidence="2">The sequence shown here is derived from an EMBL/GenBank/DDBJ whole genome shotgun (WGS) entry which is preliminary data.</text>
</comment>
<feature type="transmembrane region" description="Helical" evidence="1">
    <location>
        <begin position="128"/>
        <end position="148"/>
    </location>
</feature>
<keyword evidence="1" id="KW-0472">Membrane</keyword>
<organism evidence="2 3">
    <name type="scientific">Paenibacillus anseongense</name>
    <dbReference type="NCBI Taxonomy" id="2682845"/>
    <lineage>
        <taxon>Bacteria</taxon>
        <taxon>Bacillati</taxon>
        <taxon>Bacillota</taxon>
        <taxon>Bacilli</taxon>
        <taxon>Bacillales</taxon>
        <taxon>Paenibacillaceae</taxon>
        <taxon>Paenibacillus</taxon>
    </lineage>
</organism>
<feature type="transmembrane region" description="Helical" evidence="1">
    <location>
        <begin position="100"/>
        <end position="116"/>
    </location>
</feature>
<keyword evidence="1" id="KW-1133">Transmembrane helix</keyword>